<comment type="cofactor">
    <cofactor evidence="5">
        <name>pyridoxal 5'-phosphate</name>
        <dbReference type="ChEBI" id="CHEBI:597326"/>
    </cofactor>
</comment>
<dbReference type="EMBL" id="QHKO01000001">
    <property type="protein sequence ID" value="RAL24714.1"/>
    <property type="molecule type" value="Genomic_DNA"/>
</dbReference>
<comment type="function">
    <text evidence="1 5">The glycine cleavage system catalyzes the degradation of glycine. The P protein binds the alpha-amino group of glycine through its pyridoxal phosphate cofactor; CO(2) is released and the remaining methylamine moiety is then transferred to the lipoamide cofactor of the H protein.</text>
</comment>
<evidence type="ECO:0000256" key="1">
    <source>
        <dbReference type="ARBA" id="ARBA00003788"/>
    </source>
</evidence>
<organism evidence="7 8">
    <name type="scientific">Lujinxingia litoralis</name>
    <dbReference type="NCBI Taxonomy" id="2211119"/>
    <lineage>
        <taxon>Bacteria</taxon>
        <taxon>Deltaproteobacteria</taxon>
        <taxon>Bradymonadales</taxon>
        <taxon>Lujinxingiaceae</taxon>
        <taxon>Lujinxingia</taxon>
    </lineage>
</organism>
<evidence type="ECO:0000256" key="2">
    <source>
        <dbReference type="ARBA" id="ARBA00022898"/>
    </source>
</evidence>
<keyword evidence="8" id="KW-1185">Reference proteome</keyword>
<evidence type="ECO:0000256" key="3">
    <source>
        <dbReference type="ARBA" id="ARBA00023002"/>
    </source>
</evidence>
<accession>A0A328CAC5</accession>
<evidence type="ECO:0000256" key="4">
    <source>
        <dbReference type="ARBA" id="ARBA00049026"/>
    </source>
</evidence>
<dbReference type="PANTHER" id="PTHR11773">
    <property type="entry name" value="GLYCINE DEHYDROGENASE, DECARBOXYLATING"/>
    <property type="match status" value="1"/>
</dbReference>
<dbReference type="InterPro" id="IPR020581">
    <property type="entry name" value="GDC_P"/>
</dbReference>
<dbReference type="GO" id="GO:0030170">
    <property type="term" value="F:pyridoxal phosphate binding"/>
    <property type="evidence" value="ECO:0007669"/>
    <property type="project" value="TreeGrafter"/>
</dbReference>
<evidence type="ECO:0000313" key="7">
    <source>
        <dbReference type="EMBL" id="RAL24714.1"/>
    </source>
</evidence>
<dbReference type="InterPro" id="IPR023012">
    <property type="entry name" value="GcvPB"/>
</dbReference>
<keyword evidence="3 5" id="KW-0560">Oxidoreductase</keyword>
<dbReference type="Gene3D" id="3.90.1150.10">
    <property type="entry name" value="Aspartate Aminotransferase, domain 1"/>
    <property type="match status" value="1"/>
</dbReference>
<evidence type="ECO:0000259" key="6">
    <source>
        <dbReference type="Pfam" id="PF21478"/>
    </source>
</evidence>
<dbReference type="Pfam" id="PF21478">
    <property type="entry name" value="GcvP2_C"/>
    <property type="match status" value="1"/>
</dbReference>
<name>A0A328CAC5_9DELT</name>
<dbReference type="InterPro" id="IPR015424">
    <property type="entry name" value="PyrdxlP-dep_Trfase"/>
</dbReference>
<protein>
    <recommendedName>
        <fullName evidence="5">Probable glycine dehydrogenase (decarboxylating) subunit 2</fullName>
        <ecNumber evidence="5">1.4.4.2</ecNumber>
    </recommendedName>
    <alternativeName>
        <fullName evidence="5">Glycine cleavage system P-protein subunit 2</fullName>
    </alternativeName>
    <alternativeName>
        <fullName evidence="5">Glycine decarboxylase subunit 2</fullName>
    </alternativeName>
    <alternativeName>
        <fullName evidence="5">Glycine dehydrogenase (aminomethyl-transferring) subunit 2</fullName>
    </alternativeName>
</protein>
<dbReference type="GO" id="GO:0016594">
    <property type="term" value="F:glycine binding"/>
    <property type="evidence" value="ECO:0007669"/>
    <property type="project" value="TreeGrafter"/>
</dbReference>
<feature type="domain" description="Glycine dehydrogenase C-terminal" evidence="6">
    <location>
        <begin position="387"/>
        <end position="488"/>
    </location>
</feature>
<comment type="subunit">
    <text evidence="5">The glycine cleavage system is composed of four proteins: P, T, L and H. In this organism, the P 'protein' is a heterodimer of two subunits.</text>
</comment>
<gene>
    <name evidence="5" type="primary">gcvPB</name>
    <name evidence="7" type="ORF">DL240_00450</name>
</gene>
<dbReference type="GO" id="GO:0005960">
    <property type="term" value="C:glycine cleavage complex"/>
    <property type="evidence" value="ECO:0007669"/>
    <property type="project" value="TreeGrafter"/>
</dbReference>
<dbReference type="GO" id="GO:0005829">
    <property type="term" value="C:cytosol"/>
    <property type="evidence" value="ECO:0007669"/>
    <property type="project" value="TreeGrafter"/>
</dbReference>
<comment type="similarity">
    <text evidence="5">Belongs to the GcvP family. C-terminal subunit subfamily.</text>
</comment>
<sequence length="527" mass="57979">MSKHPVEVPVGLNAFVDNAPVSPSDRVSRGLNFEEPLIFERSEPGRRGFVFSESDWDVERIDVAGELGGLMRTEDARLPEVTEPDVVRHYTRLSQWNYAIDTGFYPLGSCTMKYNPKINEAVARLPGFARLHPYMPEQWCQGALELLWNLERLLCEVAGLPQCSLQPAAGAQGELTGLMCIRAYHQARGDVKRTKIIVPDSAHGTNPASAAFNGFSVVEVPSSPDGTLSAASVAAVMDDTVAGLMITNPNTMGIFEGEIAEICKIVHEGGGKVYMDGANMNAILGKARPGDFGIDVMHYNVHKTFSTPHGGGGPGGGPICVSEDLAPFLPVPRIERHDEEGEVRFRLVREGYESSVGKVKAFLGNFLVYVRAYTYLREYGSNLPRVSERAVLNANYVRSQLNDVFNVAYPGICMHEVVFDDSSYKAGGATTLDIAKRMIDFGIHPPTTYFPLNVPGALMIEPTETESLRTLDEFLAVMRTIHREAVEAPEKLKGAPHNAFRTRLDETAAARRPVLTYRHAQAQRENR</sequence>
<feature type="modified residue" description="N6-(pyridoxal phosphate)lysine" evidence="5">
    <location>
        <position position="303"/>
    </location>
</feature>
<dbReference type="Proteomes" id="UP000249169">
    <property type="component" value="Unassembled WGS sequence"/>
</dbReference>
<dbReference type="InterPro" id="IPR015422">
    <property type="entry name" value="PyrdxlP-dep_Trfase_small"/>
</dbReference>
<reference evidence="7 8" key="1">
    <citation type="submission" date="2018-05" db="EMBL/GenBank/DDBJ databases">
        <title>Lujinxingia marina gen. nov. sp. nov., a new facultative anaerobic member of the class Deltaproteobacteria, and proposal of Lujinxingaceae fam. nov.</title>
        <authorList>
            <person name="Li C.-M."/>
        </authorList>
    </citation>
    <scope>NUCLEOTIDE SEQUENCE [LARGE SCALE GENOMIC DNA]</scope>
    <source>
        <strain evidence="7 8">B210</strain>
    </source>
</reference>
<evidence type="ECO:0000313" key="8">
    <source>
        <dbReference type="Proteomes" id="UP000249169"/>
    </source>
</evidence>
<dbReference type="RefSeq" id="WP_111727886.1">
    <property type="nucleotide sequence ID" value="NZ_QHKO01000001.1"/>
</dbReference>
<dbReference type="FunFam" id="3.40.640.10:FF:000224">
    <property type="entry name" value="Probable glycine dehydrogenase (decarboxylating) subunit 2"/>
    <property type="match status" value="1"/>
</dbReference>
<dbReference type="PANTHER" id="PTHR11773:SF1">
    <property type="entry name" value="GLYCINE DEHYDROGENASE (DECARBOXYLATING), MITOCHONDRIAL"/>
    <property type="match status" value="1"/>
</dbReference>
<dbReference type="GO" id="GO:0019464">
    <property type="term" value="P:glycine decarboxylation via glycine cleavage system"/>
    <property type="evidence" value="ECO:0007669"/>
    <property type="project" value="UniProtKB-UniRule"/>
</dbReference>
<dbReference type="InterPro" id="IPR015421">
    <property type="entry name" value="PyrdxlP-dep_Trfase_major"/>
</dbReference>
<dbReference type="NCBIfam" id="NF003346">
    <property type="entry name" value="PRK04366.1"/>
    <property type="match status" value="1"/>
</dbReference>
<keyword evidence="2 5" id="KW-0663">Pyridoxal phosphate</keyword>
<dbReference type="Gene3D" id="6.20.440.10">
    <property type="match status" value="1"/>
</dbReference>
<dbReference type="SUPFAM" id="SSF53383">
    <property type="entry name" value="PLP-dependent transferases"/>
    <property type="match status" value="1"/>
</dbReference>
<proteinExistence type="inferred from homology"/>
<evidence type="ECO:0000256" key="5">
    <source>
        <dbReference type="HAMAP-Rule" id="MF_00713"/>
    </source>
</evidence>
<dbReference type="EC" id="1.4.4.2" evidence="5"/>
<dbReference type="GO" id="GO:0004375">
    <property type="term" value="F:glycine dehydrogenase (decarboxylating) activity"/>
    <property type="evidence" value="ECO:0007669"/>
    <property type="project" value="UniProtKB-EC"/>
</dbReference>
<dbReference type="OrthoDB" id="9801272at2"/>
<dbReference type="AlphaFoldDB" id="A0A328CAC5"/>
<comment type="caution">
    <text evidence="7">The sequence shown here is derived from an EMBL/GenBank/DDBJ whole genome shotgun (WGS) entry which is preliminary data.</text>
</comment>
<dbReference type="Gene3D" id="3.40.640.10">
    <property type="entry name" value="Type I PLP-dependent aspartate aminotransferase-like (Major domain)"/>
    <property type="match status" value="1"/>
</dbReference>
<dbReference type="InterPro" id="IPR049316">
    <property type="entry name" value="GDC-P_C"/>
</dbReference>
<dbReference type="HAMAP" id="MF_00713">
    <property type="entry name" value="GcvPB"/>
    <property type="match status" value="1"/>
</dbReference>
<comment type="catalytic activity">
    <reaction evidence="4 5">
        <text>N(6)-[(R)-lipoyl]-L-lysyl-[glycine-cleavage complex H protein] + glycine + H(+) = N(6)-[(R)-S(8)-aminomethyldihydrolipoyl]-L-lysyl-[glycine-cleavage complex H protein] + CO2</text>
        <dbReference type="Rhea" id="RHEA:24304"/>
        <dbReference type="Rhea" id="RHEA-COMP:10494"/>
        <dbReference type="Rhea" id="RHEA-COMP:10495"/>
        <dbReference type="ChEBI" id="CHEBI:15378"/>
        <dbReference type="ChEBI" id="CHEBI:16526"/>
        <dbReference type="ChEBI" id="CHEBI:57305"/>
        <dbReference type="ChEBI" id="CHEBI:83099"/>
        <dbReference type="ChEBI" id="CHEBI:83143"/>
        <dbReference type="EC" id="1.4.4.2"/>
    </reaction>
</comment>